<reference evidence="1 2" key="1">
    <citation type="submission" date="2013-09" db="EMBL/GenBank/DDBJ databases">
        <title>Corchorus capsularis genome sequencing.</title>
        <authorList>
            <person name="Alam M."/>
            <person name="Haque M.S."/>
            <person name="Islam M.S."/>
            <person name="Emdad E.M."/>
            <person name="Islam M.M."/>
            <person name="Ahmed B."/>
            <person name="Halim A."/>
            <person name="Hossen Q.M.M."/>
            <person name="Hossain M.Z."/>
            <person name="Ahmed R."/>
            <person name="Khan M.M."/>
            <person name="Islam R."/>
            <person name="Rashid M.M."/>
            <person name="Khan S.A."/>
            <person name="Rahman M.S."/>
            <person name="Alam M."/>
        </authorList>
    </citation>
    <scope>NUCLEOTIDE SEQUENCE [LARGE SCALE GENOMIC DNA]</scope>
    <source>
        <strain evidence="2">cv. CVL-1</strain>
        <tissue evidence="1">Whole seedling</tissue>
    </source>
</reference>
<sequence>NDFAEKAKLGSEIAEPGSAGKRFVGIF</sequence>
<evidence type="ECO:0000313" key="1">
    <source>
        <dbReference type="EMBL" id="OMP05145.1"/>
    </source>
</evidence>
<organism evidence="1 2">
    <name type="scientific">Corchorus capsularis</name>
    <name type="common">Jute</name>
    <dbReference type="NCBI Taxonomy" id="210143"/>
    <lineage>
        <taxon>Eukaryota</taxon>
        <taxon>Viridiplantae</taxon>
        <taxon>Streptophyta</taxon>
        <taxon>Embryophyta</taxon>
        <taxon>Tracheophyta</taxon>
        <taxon>Spermatophyta</taxon>
        <taxon>Magnoliopsida</taxon>
        <taxon>eudicotyledons</taxon>
        <taxon>Gunneridae</taxon>
        <taxon>Pentapetalae</taxon>
        <taxon>rosids</taxon>
        <taxon>malvids</taxon>
        <taxon>Malvales</taxon>
        <taxon>Malvaceae</taxon>
        <taxon>Grewioideae</taxon>
        <taxon>Apeibeae</taxon>
        <taxon>Corchorus</taxon>
    </lineage>
</organism>
<comment type="caution">
    <text evidence="1">The sequence shown here is derived from an EMBL/GenBank/DDBJ whole genome shotgun (WGS) entry which is preliminary data.</text>
</comment>
<evidence type="ECO:0000313" key="2">
    <source>
        <dbReference type="Proteomes" id="UP000188268"/>
    </source>
</evidence>
<accession>A0A1R3KDI6</accession>
<feature type="non-terminal residue" evidence="1">
    <location>
        <position position="1"/>
    </location>
</feature>
<dbReference type="EMBL" id="AWWV01005495">
    <property type="protein sequence ID" value="OMP05145.1"/>
    <property type="molecule type" value="Genomic_DNA"/>
</dbReference>
<gene>
    <name evidence="1" type="ORF">CCACVL1_02047</name>
</gene>
<proteinExistence type="predicted"/>
<protein>
    <submittedName>
        <fullName evidence="1">Uncharacterized protein</fullName>
    </submittedName>
</protein>
<dbReference type="AlphaFoldDB" id="A0A1R3KDI6"/>
<dbReference type="Gramene" id="OMP05145">
    <property type="protein sequence ID" value="OMP05145"/>
    <property type="gene ID" value="CCACVL1_02047"/>
</dbReference>
<keyword evidence="2" id="KW-1185">Reference proteome</keyword>
<dbReference type="Proteomes" id="UP000188268">
    <property type="component" value="Unassembled WGS sequence"/>
</dbReference>
<name>A0A1R3KDI6_COCAP</name>